<dbReference type="PANTHER" id="PTHR30086:SF20">
    <property type="entry name" value="ARGININE EXPORTER PROTEIN ARGO-RELATED"/>
    <property type="match status" value="1"/>
</dbReference>
<gene>
    <name evidence="7" type="ORF">SA2016_2682</name>
</gene>
<keyword evidence="2" id="KW-1003">Cell membrane</keyword>
<dbReference type="GO" id="GO:0015171">
    <property type="term" value="F:amino acid transmembrane transporter activity"/>
    <property type="evidence" value="ECO:0007669"/>
    <property type="project" value="TreeGrafter"/>
</dbReference>
<feature type="transmembrane region" description="Helical" evidence="6">
    <location>
        <begin position="196"/>
        <end position="214"/>
    </location>
</feature>
<dbReference type="KEGG" id="satk:SA2016_2682"/>
<evidence type="ECO:0000313" key="7">
    <source>
        <dbReference type="EMBL" id="AMM33347.1"/>
    </source>
</evidence>
<keyword evidence="3 6" id="KW-0812">Transmembrane</keyword>
<feature type="transmembrane region" description="Helical" evidence="6">
    <location>
        <begin position="69"/>
        <end position="87"/>
    </location>
</feature>
<feature type="transmembrane region" description="Helical" evidence="6">
    <location>
        <begin position="124"/>
        <end position="145"/>
    </location>
</feature>
<evidence type="ECO:0000256" key="3">
    <source>
        <dbReference type="ARBA" id="ARBA00022692"/>
    </source>
</evidence>
<dbReference type="PANTHER" id="PTHR30086">
    <property type="entry name" value="ARGININE EXPORTER PROTEIN ARGO"/>
    <property type="match status" value="1"/>
</dbReference>
<dbReference type="InterPro" id="IPR001123">
    <property type="entry name" value="LeuE-type"/>
</dbReference>
<evidence type="ECO:0000256" key="1">
    <source>
        <dbReference type="ARBA" id="ARBA00004651"/>
    </source>
</evidence>
<comment type="subcellular location">
    <subcellularLocation>
        <location evidence="1">Cell membrane</location>
        <topology evidence="1">Multi-pass membrane protein</topology>
    </subcellularLocation>
</comment>
<dbReference type="RefSeq" id="WP_066498879.1">
    <property type="nucleotide sequence ID" value="NZ_BJMO01000033.1"/>
</dbReference>
<evidence type="ECO:0000256" key="2">
    <source>
        <dbReference type="ARBA" id="ARBA00022475"/>
    </source>
</evidence>
<organism evidence="7 8">
    <name type="scientific">Sinomonas atrocyanea</name>
    <dbReference type="NCBI Taxonomy" id="37927"/>
    <lineage>
        <taxon>Bacteria</taxon>
        <taxon>Bacillati</taxon>
        <taxon>Actinomycetota</taxon>
        <taxon>Actinomycetes</taxon>
        <taxon>Micrococcales</taxon>
        <taxon>Micrococcaceae</taxon>
        <taxon>Sinomonas</taxon>
    </lineage>
</organism>
<evidence type="ECO:0000313" key="8">
    <source>
        <dbReference type="Proteomes" id="UP000070134"/>
    </source>
</evidence>
<name>A0A127A2D6_9MICC</name>
<dbReference type="Pfam" id="PF01810">
    <property type="entry name" value="LysE"/>
    <property type="match status" value="1"/>
</dbReference>
<protein>
    <submittedName>
        <fullName evidence="7">Lysine transporter LysE</fullName>
    </submittedName>
</protein>
<keyword evidence="8" id="KW-1185">Reference proteome</keyword>
<evidence type="ECO:0000256" key="6">
    <source>
        <dbReference type="SAM" id="Phobius"/>
    </source>
</evidence>
<dbReference type="GO" id="GO:0005886">
    <property type="term" value="C:plasma membrane"/>
    <property type="evidence" value="ECO:0007669"/>
    <property type="project" value="UniProtKB-SubCell"/>
</dbReference>
<keyword evidence="4 6" id="KW-1133">Transmembrane helix</keyword>
<evidence type="ECO:0000256" key="4">
    <source>
        <dbReference type="ARBA" id="ARBA00022989"/>
    </source>
</evidence>
<feature type="transmembrane region" description="Helical" evidence="6">
    <location>
        <begin position="6"/>
        <end position="29"/>
    </location>
</feature>
<dbReference type="AlphaFoldDB" id="A0A127A2D6"/>
<reference evidence="7 8" key="1">
    <citation type="submission" date="2016-02" db="EMBL/GenBank/DDBJ databases">
        <title>Complete genome of Sinomonas atrocyanea KCTC 3377.</title>
        <authorList>
            <person name="Kim K.M."/>
        </authorList>
    </citation>
    <scope>NUCLEOTIDE SEQUENCE [LARGE SCALE GENOMIC DNA]</scope>
    <source>
        <strain evidence="7 8">KCTC 3377</strain>
    </source>
</reference>
<sequence>MDLSPLLGFAGISLTLALTPGADWAYTIAAGLRARSAVPSVAGLCAGYVVHTALVATGLGVLLAARPDLVAWLSAAGAVYLLWLGAATARGWRRAGFAAAGGTVLPSGERLEDAVRPGRPALDFLKGLGTSGINPKALLLFAAIMPQFVRTDSALPVVAQTTAMGLTHLAFTAVVYSLVAVGARRLLAAKPRRAQAVTLVSGVLMLGIGGFLLAEQAVALVGPALA</sequence>
<dbReference type="EMBL" id="CP014518">
    <property type="protein sequence ID" value="AMM33347.1"/>
    <property type="molecule type" value="Genomic_DNA"/>
</dbReference>
<feature type="transmembrane region" description="Helical" evidence="6">
    <location>
        <begin position="165"/>
        <end position="184"/>
    </location>
</feature>
<dbReference type="Proteomes" id="UP000070134">
    <property type="component" value="Chromosome"/>
</dbReference>
<evidence type="ECO:0000256" key="5">
    <source>
        <dbReference type="ARBA" id="ARBA00023136"/>
    </source>
</evidence>
<proteinExistence type="predicted"/>
<dbReference type="OrthoDB" id="9814990at2"/>
<feature type="transmembrane region" description="Helical" evidence="6">
    <location>
        <begin position="41"/>
        <end position="63"/>
    </location>
</feature>
<keyword evidence="5 6" id="KW-0472">Membrane</keyword>
<accession>A0A127A2D6</accession>